<dbReference type="SMART" id="SM00220">
    <property type="entry name" value="S_TKc"/>
    <property type="match status" value="1"/>
</dbReference>
<dbReference type="Proteomes" id="UP000620224">
    <property type="component" value="Unassembled WGS sequence"/>
</dbReference>
<reference evidence="7" key="1">
    <citation type="journal article" date="2014" name="Int. J. Syst. Evol. Microbiol.">
        <title>Complete genome sequence of Corynebacterium casei LMG S-19264T (=DSM 44701T), isolated from a smear-ripened cheese.</title>
        <authorList>
            <consortium name="US DOE Joint Genome Institute (JGI-PGF)"/>
            <person name="Walter F."/>
            <person name="Albersmeier A."/>
            <person name="Kalinowski J."/>
            <person name="Ruckert C."/>
        </authorList>
    </citation>
    <scope>NUCLEOTIDE SEQUENCE</scope>
    <source>
        <strain evidence="7">JCM 4490</strain>
    </source>
</reference>
<name>A0A918IRI5_9ACTN</name>
<evidence type="ECO:0000256" key="5">
    <source>
        <dbReference type="SAM" id="MobiDB-lite"/>
    </source>
</evidence>
<dbReference type="SUPFAM" id="SSF56112">
    <property type="entry name" value="Protein kinase-like (PK-like)"/>
    <property type="match status" value="1"/>
</dbReference>
<reference evidence="7" key="2">
    <citation type="submission" date="2020-09" db="EMBL/GenBank/DDBJ databases">
        <authorList>
            <person name="Sun Q."/>
            <person name="Ohkuma M."/>
        </authorList>
    </citation>
    <scope>NUCLEOTIDE SEQUENCE</scope>
    <source>
        <strain evidence="7">JCM 4490</strain>
    </source>
</reference>
<keyword evidence="8" id="KW-1185">Reference proteome</keyword>
<evidence type="ECO:0000313" key="7">
    <source>
        <dbReference type="EMBL" id="GGW28656.1"/>
    </source>
</evidence>
<feature type="region of interest" description="Disordered" evidence="5">
    <location>
        <begin position="328"/>
        <end position="347"/>
    </location>
</feature>
<feature type="compositionally biased region" description="Gly residues" evidence="5">
    <location>
        <begin position="534"/>
        <end position="555"/>
    </location>
</feature>
<feature type="region of interest" description="Disordered" evidence="5">
    <location>
        <begin position="516"/>
        <end position="585"/>
    </location>
</feature>
<dbReference type="GO" id="GO:0004674">
    <property type="term" value="F:protein serine/threonine kinase activity"/>
    <property type="evidence" value="ECO:0007669"/>
    <property type="project" value="TreeGrafter"/>
</dbReference>
<dbReference type="PROSITE" id="PS50011">
    <property type="entry name" value="PROTEIN_KINASE_DOM"/>
    <property type="match status" value="1"/>
</dbReference>
<dbReference type="Gene3D" id="3.30.200.20">
    <property type="entry name" value="Phosphorylase Kinase, domain 1"/>
    <property type="match status" value="1"/>
</dbReference>
<dbReference type="EMBL" id="BMUE01000001">
    <property type="protein sequence ID" value="GGW28656.1"/>
    <property type="molecule type" value="Genomic_DNA"/>
</dbReference>
<protein>
    <recommendedName>
        <fullName evidence="6">Protein kinase domain-containing protein</fullName>
    </recommendedName>
</protein>
<dbReference type="Pfam" id="PF00069">
    <property type="entry name" value="Pkinase"/>
    <property type="match status" value="1"/>
</dbReference>
<feature type="domain" description="Protein kinase" evidence="6">
    <location>
        <begin position="20"/>
        <end position="284"/>
    </location>
</feature>
<proteinExistence type="predicted"/>
<feature type="compositionally biased region" description="Basic and acidic residues" evidence="5">
    <location>
        <begin position="374"/>
        <end position="493"/>
    </location>
</feature>
<comment type="caution">
    <text evidence="7">The sequence shown here is derived from an EMBL/GenBank/DDBJ whole genome shotgun (WGS) entry which is preliminary data.</text>
</comment>
<evidence type="ECO:0000256" key="4">
    <source>
        <dbReference type="ARBA" id="ARBA00022840"/>
    </source>
</evidence>
<sequence>MAGMKLYSLTSDDPRQLGPYRLLRRIATGGMGRIYLARQEAPGTPPDAVGPTGTVVRRGLVAVKTLLAEGFVSGPDRERFAREVELAARVDSAYTATVLDADAKAERPWLATEFIPAPSLAELTVSAGTLPADAVRWIAAGVARALVELHGLAVVHRDVKPLNILLPEDGPRLIDFGISHAHDHTSSTTTIGTFSFTSPEQACGRKSTAASDMYSLGVTLFYLAVGRPPYEQTDHSIGILALVQRAELDTSGLPPELEPLVLPLLDVDPERRPAPSDVLRDALAHLGRAPVERGAERWLPRAWHTLIEEYAAQGRQLLDGAVDFEAAEAPTQLRPGGTPEGSDEAVSEMRAQLEALRMQRDALVRAQAEEQAEAEARELAHREAEQRRREERARKEETERGDRERREQERERKEQEKARKEQERKRKERERVEKERKERAEAERRERAEKEREERAEKEREERAEKERKERERKERERKERERAAREKAKAAEKSTGAGVLVGALVIGLLIWQPWNRTDDDTPSSRPTSPSTFAGGGTSGYTGSLGGSSTGGSSGGDSSDSKPDPDPETSSPEPDPTEEAFKAVSPGDCLDVVDTGYGGRTRYDWSEDEPNTALCGYGTRVKVTGTSGDCPSGVGKATWSYYSTGSGERTALCLAGQYHQGDCLLAKHETNNVISSIAMLSAPNCTDRRVPIAYNEILVVTDLYRATPGAGAEVCRHGQYDRNTYWSTKVDDGATLLCLKAYD</sequence>
<evidence type="ECO:0000313" key="8">
    <source>
        <dbReference type="Proteomes" id="UP000620224"/>
    </source>
</evidence>
<evidence type="ECO:0000256" key="3">
    <source>
        <dbReference type="ARBA" id="ARBA00022777"/>
    </source>
</evidence>
<dbReference type="InterPro" id="IPR008271">
    <property type="entry name" value="Ser/Thr_kinase_AS"/>
</dbReference>
<keyword evidence="3" id="KW-0418">Kinase</keyword>
<evidence type="ECO:0000256" key="2">
    <source>
        <dbReference type="ARBA" id="ARBA00022741"/>
    </source>
</evidence>
<organism evidence="7 8">
    <name type="scientific">Streptomyces lucensis JCM 4490</name>
    <dbReference type="NCBI Taxonomy" id="1306176"/>
    <lineage>
        <taxon>Bacteria</taxon>
        <taxon>Bacillati</taxon>
        <taxon>Actinomycetota</taxon>
        <taxon>Actinomycetes</taxon>
        <taxon>Kitasatosporales</taxon>
        <taxon>Streptomycetaceae</taxon>
        <taxon>Streptomyces</taxon>
    </lineage>
</organism>
<dbReference type="Gene3D" id="1.10.510.10">
    <property type="entry name" value="Transferase(Phosphotransferase) domain 1"/>
    <property type="match status" value="1"/>
</dbReference>
<keyword evidence="2" id="KW-0547">Nucleotide-binding</keyword>
<dbReference type="PANTHER" id="PTHR43289">
    <property type="entry name" value="MITOGEN-ACTIVATED PROTEIN KINASE KINASE KINASE 20-RELATED"/>
    <property type="match status" value="1"/>
</dbReference>
<evidence type="ECO:0000259" key="6">
    <source>
        <dbReference type="PROSITE" id="PS50011"/>
    </source>
</evidence>
<dbReference type="AlphaFoldDB" id="A0A918IRI5"/>
<dbReference type="PANTHER" id="PTHR43289:SF34">
    <property type="entry name" value="SERINE_THREONINE-PROTEIN KINASE YBDM-RELATED"/>
    <property type="match status" value="1"/>
</dbReference>
<evidence type="ECO:0000256" key="1">
    <source>
        <dbReference type="ARBA" id="ARBA00022679"/>
    </source>
</evidence>
<dbReference type="PROSITE" id="PS00108">
    <property type="entry name" value="PROTEIN_KINASE_ST"/>
    <property type="match status" value="1"/>
</dbReference>
<dbReference type="GO" id="GO:0005524">
    <property type="term" value="F:ATP binding"/>
    <property type="evidence" value="ECO:0007669"/>
    <property type="project" value="UniProtKB-KW"/>
</dbReference>
<keyword evidence="1" id="KW-0808">Transferase</keyword>
<feature type="region of interest" description="Disordered" evidence="5">
    <location>
        <begin position="367"/>
        <end position="501"/>
    </location>
</feature>
<dbReference type="InterPro" id="IPR000719">
    <property type="entry name" value="Prot_kinase_dom"/>
</dbReference>
<gene>
    <name evidence="7" type="ORF">GCM10010503_00090</name>
</gene>
<dbReference type="CDD" id="cd14014">
    <property type="entry name" value="STKc_PknB_like"/>
    <property type="match status" value="1"/>
</dbReference>
<accession>A0A918IRI5</accession>
<keyword evidence="4" id="KW-0067">ATP-binding</keyword>
<dbReference type="InterPro" id="IPR011009">
    <property type="entry name" value="Kinase-like_dom_sf"/>
</dbReference>